<gene>
    <name evidence="2" type="ORF">AB1Y20_022356</name>
</gene>
<comment type="caution">
    <text evidence="2">The sequence shown here is derived from an EMBL/GenBank/DDBJ whole genome shotgun (WGS) entry which is preliminary data.</text>
</comment>
<organism evidence="2 3">
    <name type="scientific">Prymnesium parvum</name>
    <name type="common">Toxic golden alga</name>
    <dbReference type="NCBI Taxonomy" id="97485"/>
    <lineage>
        <taxon>Eukaryota</taxon>
        <taxon>Haptista</taxon>
        <taxon>Haptophyta</taxon>
        <taxon>Prymnesiophyceae</taxon>
        <taxon>Prymnesiales</taxon>
        <taxon>Prymnesiaceae</taxon>
        <taxon>Prymnesium</taxon>
    </lineage>
</organism>
<protein>
    <recommendedName>
        <fullName evidence="4">SAP domain-containing protein</fullName>
    </recommendedName>
</protein>
<sequence length="216" mass="24951">MASPCASFHPGYYSHLGRSPPKEAPYYSWHTEAPYYDGREARDYPEYHAQKLSRPRTAPMYETRRPDPWREFDLHKDRSACREPSSTYAQRSPTFSSRSPSRHSPVGKWRPASTEMIRWPPSNHYSSGAHSSRSPVKAHAQHRSSRDSGSRNSRSSSTIWSYDDYFDDDIWDLQAQCSLLNLSSVGTKRQLQERVGAHERGFDRLPLEPRGHGHSW</sequence>
<feature type="compositionally biased region" description="Polar residues" evidence="1">
    <location>
        <begin position="123"/>
        <end position="134"/>
    </location>
</feature>
<feature type="region of interest" description="Disordered" evidence="1">
    <location>
        <begin position="1"/>
        <end position="27"/>
    </location>
</feature>
<proteinExistence type="predicted"/>
<feature type="compositionally biased region" description="Basic and acidic residues" evidence="1">
    <location>
        <begin position="62"/>
        <end position="81"/>
    </location>
</feature>
<dbReference type="EMBL" id="JBGBPQ010000008">
    <property type="protein sequence ID" value="KAL1520792.1"/>
    <property type="molecule type" value="Genomic_DNA"/>
</dbReference>
<accession>A0AB34JJ46</accession>
<evidence type="ECO:0000313" key="3">
    <source>
        <dbReference type="Proteomes" id="UP001515480"/>
    </source>
</evidence>
<feature type="compositionally biased region" description="Low complexity" evidence="1">
    <location>
        <begin position="91"/>
        <end position="104"/>
    </location>
</feature>
<reference evidence="2 3" key="1">
    <citation type="journal article" date="2024" name="Science">
        <title>Giant polyketide synthase enzymes in the biosynthesis of giant marine polyether toxins.</title>
        <authorList>
            <person name="Fallon T.R."/>
            <person name="Shende V.V."/>
            <person name="Wierzbicki I.H."/>
            <person name="Pendleton A.L."/>
            <person name="Watervoot N.F."/>
            <person name="Auber R.P."/>
            <person name="Gonzalez D.J."/>
            <person name="Wisecaver J.H."/>
            <person name="Moore B.S."/>
        </authorList>
    </citation>
    <scope>NUCLEOTIDE SEQUENCE [LARGE SCALE GENOMIC DNA]</scope>
    <source>
        <strain evidence="2 3">12B1</strain>
    </source>
</reference>
<evidence type="ECO:0008006" key="4">
    <source>
        <dbReference type="Google" id="ProtNLM"/>
    </source>
</evidence>
<evidence type="ECO:0000313" key="2">
    <source>
        <dbReference type="EMBL" id="KAL1520792.1"/>
    </source>
</evidence>
<dbReference type="AlphaFoldDB" id="A0AB34JJ46"/>
<keyword evidence="3" id="KW-1185">Reference proteome</keyword>
<evidence type="ECO:0000256" key="1">
    <source>
        <dbReference type="SAM" id="MobiDB-lite"/>
    </source>
</evidence>
<dbReference type="Proteomes" id="UP001515480">
    <property type="component" value="Unassembled WGS sequence"/>
</dbReference>
<feature type="region of interest" description="Disordered" evidence="1">
    <location>
        <begin position="46"/>
        <end position="156"/>
    </location>
</feature>
<name>A0AB34JJ46_PRYPA</name>